<feature type="non-terminal residue" evidence="1">
    <location>
        <position position="155"/>
    </location>
</feature>
<organism evidence="2">
    <name type="scientific">Serpula lacrymans var. lacrymans (strain S7.3)</name>
    <name type="common">Dry rot fungus</name>
    <dbReference type="NCBI Taxonomy" id="936435"/>
    <lineage>
        <taxon>Eukaryota</taxon>
        <taxon>Fungi</taxon>
        <taxon>Dikarya</taxon>
        <taxon>Basidiomycota</taxon>
        <taxon>Agaricomycotina</taxon>
        <taxon>Agaricomycetes</taxon>
        <taxon>Agaricomycetidae</taxon>
        <taxon>Boletales</taxon>
        <taxon>Coniophorineae</taxon>
        <taxon>Serpulaceae</taxon>
        <taxon>Serpula</taxon>
    </lineage>
</organism>
<evidence type="ECO:0000313" key="1">
    <source>
        <dbReference type="EMBL" id="EGO03332.1"/>
    </source>
</evidence>
<dbReference type="InParanoid" id="F8PKJ8"/>
<accession>F8PKJ8</accession>
<reference evidence="2" key="1">
    <citation type="journal article" date="2011" name="Science">
        <title>The plant cell wall-decomposing machinery underlies the functional diversity of forest fungi.</title>
        <authorList>
            <person name="Eastwood D.C."/>
            <person name="Floudas D."/>
            <person name="Binder M."/>
            <person name="Majcherczyk A."/>
            <person name="Schneider P."/>
            <person name="Aerts A."/>
            <person name="Asiegbu F.O."/>
            <person name="Baker S.E."/>
            <person name="Barry K."/>
            <person name="Bendiksby M."/>
            <person name="Blumentritt M."/>
            <person name="Coutinho P.M."/>
            <person name="Cullen D."/>
            <person name="de Vries R.P."/>
            <person name="Gathman A."/>
            <person name="Goodell B."/>
            <person name="Henrissat B."/>
            <person name="Ihrmark K."/>
            <person name="Kauserud H."/>
            <person name="Kohler A."/>
            <person name="LaButti K."/>
            <person name="Lapidus A."/>
            <person name="Lavin J.L."/>
            <person name="Lee Y.-H."/>
            <person name="Lindquist E."/>
            <person name="Lilly W."/>
            <person name="Lucas S."/>
            <person name="Morin E."/>
            <person name="Murat C."/>
            <person name="Oguiza J.A."/>
            <person name="Park J."/>
            <person name="Pisabarro A.G."/>
            <person name="Riley R."/>
            <person name="Rosling A."/>
            <person name="Salamov A."/>
            <person name="Schmidt O."/>
            <person name="Schmutz J."/>
            <person name="Skrede I."/>
            <person name="Stenlid J."/>
            <person name="Wiebenga A."/>
            <person name="Xie X."/>
            <person name="Kuees U."/>
            <person name="Hibbett D.S."/>
            <person name="Hoffmeister D."/>
            <person name="Hoegberg N."/>
            <person name="Martin F."/>
            <person name="Grigoriev I.V."/>
            <person name="Watkinson S.C."/>
        </authorList>
    </citation>
    <scope>NUCLEOTIDE SEQUENCE [LARGE SCALE GENOMIC DNA]</scope>
    <source>
        <strain evidence="2">strain S7.3</strain>
    </source>
</reference>
<keyword evidence="2" id="KW-1185">Reference proteome</keyword>
<dbReference type="HOGENOM" id="CLU_1699789_0_0_1"/>
<dbReference type="Proteomes" id="UP000008063">
    <property type="component" value="Unassembled WGS sequence"/>
</dbReference>
<dbReference type="EMBL" id="GL945475">
    <property type="protein sequence ID" value="EGO03332.1"/>
    <property type="molecule type" value="Genomic_DNA"/>
</dbReference>
<sequence length="155" mass="18400">MLGLRWRRLRWMTRISLRWWWSVGRRGVWLVMGHIVWRHVVRRRHIVWDLILWRDDIGMGVWRKIMRRTGCGGACHSSCRARRLRGICGLCARCFLGGIDRGRLDRLDNLSFPPAPNSCYRWCGRRAASIRWGCRRVAGRDIGYRLFRVIQPISG</sequence>
<proteinExistence type="predicted"/>
<evidence type="ECO:0000313" key="2">
    <source>
        <dbReference type="Proteomes" id="UP000008063"/>
    </source>
</evidence>
<dbReference type="AlphaFoldDB" id="F8PKJ8"/>
<name>F8PKJ8_SERL3</name>
<gene>
    <name evidence="1" type="ORF">SERLA73DRAFT_174775</name>
</gene>
<protein>
    <submittedName>
        <fullName evidence="1">Uncharacterized protein</fullName>
    </submittedName>
</protein>